<sequence>MSSVINQIPCGYLEFNDEGILTQVNNRICDIFNYTEEQLVDNHIEIILTPGAKIFYQTHLFPMLKMKKQVNEIYLTFQSKEGENIPVLINAERIVENDDPINRCIVLQMERRSEYEDRILYDKKKAEKKSDKKEKLLSMMSHELRSPLNVILGMVDLLSNEINGDAGSEERKYLGLIKNAGKDLARLADDILNFAKLESGYFEVNNEMVLLEEVLMNSFMMAMHDAEDKGIELTRSEKTELKVFADKDRLKQVIMNLLTNAIKYTESGGEVILSTEKEDQYAKIHIKDTGIGIPAEKIDQIFQPFNQMDNNSSDSGKSGFGLGLPISKKLVTLMEGNLTVSSEEGEGSIFSVKIPLAKTN</sequence>
<proteinExistence type="predicted"/>
<dbReference type="SMART" id="SM00388">
    <property type="entry name" value="HisKA"/>
    <property type="match status" value="1"/>
</dbReference>
<evidence type="ECO:0000313" key="14">
    <source>
        <dbReference type="Proteomes" id="UP000218831"/>
    </source>
</evidence>
<keyword evidence="9" id="KW-0067">ATP-binding</keyword>
<dbReference type="PANTHER" id="PTHR43711:SF1">
    <property type="entry name" value="HISTIDINE KINASE 1"/>
    <property type="match status" value="1"/>
</dbReference>
<evidence type="ECO:0000256" key="4">
    <source>
        <dbReference type="ARBA" id="ARBA00022475"/>
    </source>
</evidence>
<keyword evidence="11" id="KW-0472">Membrane</keyword>
<dbReference type="RefSeq" id="WP_095605645.1">
    <property type="nucleotide sequence ID" value="NZ_NSKE01000003.1"/>
</dbReference>
<dbReference type="OrthoDB" id="9766459at2"/>
<comment type="caution">
    <text evidence="13">The sequence shown here is derived from an EMBL/GenBank/DDBJ whole genome shotgun (WGS) entry which is preliminary data.</text>
</comment>
<dbReference type="SUPFAM" id="SSF47384">
    <property type="entry name" value="Homodimeric domain of signal transducing histidine kinase"/>
    <property type="match status" value="1"/>
</dbReference>
<dbReference type="GO" id="GO:0000155">
    <property type="term" value="F:phosphorelay sensor kinase activity"/>
    <property type="evidence" value="ECO:0007669"/>
    <property type="project" value="InterPro"/>
</dbReference>
<dbReference type="InterPro" id="IPR036890">
    <property type="entry name" value="HATPase_C_sf"/>
</dbReference>
<evidence type="ECO:0000256" key="2">
    <source>
        <dbReference type="ARBA" id="ARBA00004236"/>
    </source>
</evidence>
<dbReference type="SUPFAM" id="SSF55874">
    <property type="entry name" value="ATPase domain of HSP90 chaperone/DNA topoisomerase II/histidine kinase"/>
    <property type="match status" value="1"/>
</dbReference>
<dbReference type="PROSITE" id="PS50109">
    <property type="entry name" value="HIS_KIN"/>
    <property type="match status" value="1"/>
</dbReference>
<evidence type="ECO:0000256" key="5">
    <source>
        <dbReference type="ARBA" id="ARBA00022553"/>
    </source>
</evidence>
<dbReference type="InterPro" id="IPR050736">
    <property type="entry name" value="Sensor_HK_Regulatory"/>
</dbReference>
<evidence type="ECO:0000256" key="10">
    <source>
        <dbReference type="ARBA" id="ARBA00023012"/>
    </source>
</evidence>
<dbReference type="CDD" id="cd00082">
    <property type="entry name" value="HisKA"/>
    <property type="match status" value="1"/>
</dbReference>
<dbReference type="InterPro" id="IPR004358">
    <property type="entry name" value="Sig_transdc_His_kin-like_C"/>
</dbReference>
<keyword evidence="10" id="KW-0902">Two-component regulatory system</keyword>
<dbReference type="InterPro" id="IPR035965">
    <property type="entry name" value="PAS-like_dom_sf"/>
</dbReference>
<evidence type="ECO:0000256" key="9">
    <source>
        <dbReference type="ARBA" id="ARBA00022840"/>
    </source>
</evidence>
<dbReference type="EMBL" id="NSKE01000003">
    <property type="protein sequence ID" value="PAU94779.1"/>
    <property type="molecule type" value="Genomic_DNA"/>
</dbReference>
<gene>
    <name evidence="13" type="ORF">CK503_04705</name>
</gene>
<evidence type="ECO:0000313" key="13">
    <source>
        <dbReference type="EMBL" id="PAU94779.1"/>
    </source>
</evidence>
<protein>
    <recommendedName>
        <fullName evidence="3">histidine kinase</fullName>
        <ecNumber evidence="3">2.7.13.3</ecNumber>
    </recommendedName>
</protein>
<keyword evidence="5" id="KW-0597">Phosphoprotein</keyword>
<evidence type="ECO:0000256" key="1">
    <source>
        <dbReference type="ARBA" id="ARBA00000085"/>
    </source>
</evidence>
<dbReference type="FunFam" id="3.30.565.10:FF:000023">
    <property type="entry name" value="PAS domain-containing sensor histidine kinase"/>
    <property type="match status" value="1"/>
</dbReference>
<evidence type="ECO:0000256" key="6">
    <source>
        <dbReference type="ARBA" id="ARBA00022679"/>
    </source>
</evidence>
<dbReference type="CDD" id="cd16922">
    <property type="entry name" value="HATPase_EvgS-ArcB-TorS-like"/>
    <property type="match status" value="1"/>
</dbReference>
<keyword evidence="8" id="KW-0418">Kinase</keyword>
<evidence type="ECO:0000256" key="11">
    <source>
        <dbReference type="ARBA" id="ARBA00023136"/>
    </source>
</evidence>
<dbReference type="PRINTS" id="PR00344">
    <property type="entry name" value="BCTRLSENSOR"/>
</dbReference>
<dbReference type="InterPro" id="IPR036097">
    <property type="entry name" value="HisK_dim/P_sf"/>
</dbReference>
<comment type="subcellular location">
    <subcellularLocation>
        <location evidence="2">Cell membrane</location>
    </subcellularLocation>
</comment>
<evidence type="ECO:0000259" key="12">
    <source>
        <dbReference type="PROSITE" id="PS50109"/>
    </source>
</evidence>
<dbReference type="InterPro" id="IPR005467">
    <property type="entry name" value="His_kinase_dom"/>
</dbReference>
<evidence type="ECO:0000256" key="7">
    <source>
        <dbReference type="ARBA" id="ARBA00022741"/>
    </source>
</evidence>
<dbReference type="InterPro" id="IPR003594">
    <property type="entry name" value="HATPase_dom"/>
</dbReference>
<feature type="domain" description="Histidine kinase" evidence="12">
    <location>
        <begin position="139"/>
        <end position="358"/>
    </location>
</feature>
<dbReference type="Gene3D" id="1.10.287.130">
    <property type="match status" value="1"/>
</dbReference>
<evidence type="ECO:0000256" key="8">
    <source>
        <dbReference type="ARBA" id="ARBA00022777"/>
    </source>
</evidence>
<dbReference type="EC" id="2.7.13.3" evidence="3"/>
<dbReference type="CDD" id="cd00130">
    <property type="entry name" value="PAS"/>
    <property type="match status" value="1"/>
</dbReference>
<dbReference type="SUPFAM" id="SSF55785">
    <property type="entry name" value="PYP-like sensor domain (PAS domain)"/>
    <property type="match status" value="1"/>
</dbReference>
<dbReference type="Pfam" id="PF00512">
    <property type="entry name" value="HisKA"/>
    <property type="match status" value="1"/>
</dbReference>
<evidence type="ECO:0000256" key="3">
    <source>
        <dbReference type="ARBA" id="ARBA00012438"/>
    </source>
</evidence>
<dbReference type="Pfam" id="PF02518">
    <property type="entry name" value="HATPase_c"/>
    <property type="match status" value="1"/>
</dbReference>
<dbReference type="InterPro" id="IPR003661">
    <property type="entry name" value="HisK_dim/P_dom"/>
</dbReference>
<dbReference type="SMART" id="SM00387">
    <property type="entry name" value="HATPase_c"/>
    <property type="match status" value="1"/>
</dbReference>
<keyword evidence="4" id="KW-1003">Cell membrane</keyword>
<dbReference type="Gene3D" id="3.30.565.10">
    <property type="entry name" value="Histidine kinase-like ATPase, C-terminal domain"/>
    <property type="match status" value="1"/>
</dbReference>
<dbReference type="AlphaFoldDB" id="A0A2A2GD25"/>
<reference evidence="13 14" key="1">
    <citation type="submission" date="2017-08" db="EMBL/GenBank/DDBJ databases">
        <title>Aliifodinibius alkalisoli sp. nov., isolated from saline alkaline soil.</title>
        <authorList>
            <person name="Liu D."/>
            <person name="Zhang G."/>
        </authorList>
    </citation>
    <scope>NUCLEOTIDE SEQUENCE [LARGE SCALE GENOMIC DNA]</scope>
    <source>
        <strain evidence="13 14">WN023</strain>
    </source>
</reference>
<keyword evidence="7" id="KW-0547">Nucleotide-binding</keyword>
<dbReference type="Gene3D" id="3.30.450.20">
    <property type="entry name" value="PAS domain"/>
    <property type="match status" value="1"/>
</dbReference>
<name>A0A2A2GD25_9BACT</name>
<dbReference type="GO" id="GO:0005524">
    <property type="term" value="F:ATP binding"/>
    <property type="evidence" value="ECO:0007669"/>
    <property type="project" value="UniProtKB-KW"/>
</dbReference>
<dbReference type="PANTHER" id="PTHR43711">
    <property type="entry name" value="TWO-COMPONENT HISTIDINE KINASE"/>
    <property type="match status" value="1"/>
</dbReference>
<dbReference type="Pfam" id="PF13426">
    <property type="entry name" value="PAS_9"/>
    <property type="match status" value="1"/>
</dbReference>
<keyword evidence="14" id="KW-1185">Reference proteome</keyword>
<accession>A0A2A2GD25</accession>
<comment type="catalytic activity">
    <reaction evidence="1">
        <text>ATP + protein L-histidine = ADP + protein N-phospho-L-histidine.</text>
        <dbReference type="EC" id="2.7.13.3"/>
    </reaction>
</comment>
<organism evidence="13 14">
    <name type="scientific">Fodinibius salipaludis</name>
    <dbReference type="NCBI Taxonomy" id="2032627"/>
    <lineage>
        <taxon>Bacteria</taxon>
        <taxon>Pseudomonadati</taxon>
        <taxon>Balneolota</taxon>
        <taxon>Balneolia</taxon>
        <taxon>Balneolales</taxon>
        <taxon>Balneolaceae</taxon>
        <taxon>Fodinibius</taxon>
    </lineage>
</organism>
<dbReference type="Proteomes" id="UP000218831">
    <property type="component" value="Unassembled WGS sequence"/>
</dbReference>
<dbReference type="GO" id="GO:0005886">
    <property type="term" value="C:plasma membrane"/>
    <property type="evidence" value="ECO:0007669"/>
    <property type="project" value="UniProtKB-SubCell"/>
</dbReference>
<keyword evidence="6" id="KW-0808">Transferase</keyword>
<dbReference type="InterPro" id="IPR000014">
    <property type="entry name" value="PAS"/>
</dbReference>
<dbReference type="NCBIfam" id="TIGR00229">
    <property type="entry name" value="sensory_box"/>
    <property type="match status" value="1"/>
</dbReference>